<evidence type="ECO:0000313" key="2">
    <source>
        <dbReference type="EMBL" id="TFK25422.1"/>
    </source>
</evidence>
<dbReference type="AlphaFoldDB" id="A0A5C3KY99"/>
<accession>A0A5C3KY99</accession>
<dbReference type="EMBL" id="ML210186">
    <property type="protein sequence ID" value="TFK25422.1"/>
    <property type="molecule type" value="Genomic_DNA"/>
</dbReference>
<organism evidence="2 3">
    <name type="scientific">Coprinopsis marcescibilis</name>
    <name type="common">Agaric fungus</name>
    <name type="synonym">Psathyrella marcescibilis</name>
    <dbReference type="NCBI Taxonomy" id="230819"/>
    <lineage>
        <taxon>Eukaryota</taxon>
        <taxon>Fungi</taxon>
        <taxon>Dikarya</taxon>
        <taxon>Basidiomycota</taxon>
        <taxon>Agaricomycotina</taxon>
        <taxon>Agaricomycetes</taxon>
        <taxon>Agaricomycetidae</taxon>
        <taxon>Agaricales</taxon>
        <taxon>Agaricineae</taxon>
        <taxon>Psathyrellaceae</taxon>
        <taxon>Coprinopsis</taxon>
    </lineage>
</organism>
<evidence type="ECO:0000256" key="1">
    <source>
        <dbReference type="SAM" id="MobiDB-lite"/>
    </source>
</evidence>
<feature type="region of interest" description="Disordered" evidence="1">
    <location>
        <begin position="15"/>
        <end position="37"/>
    </location>
</feature>
<evidence type="ECO:0000313" key="3">
    <source>
        <dbReference type="Proteomes" id="UP000307440"/>
    </source>
</evidence>
<reference evidence="2 3" key="1">
    <citation type="journal article" date="2019" name="Nat. Ecol. Evol.">
        <title>Megaphylogeny resolves global patterns of mushroom evolution.</title>
        <authorList>
            <person name="Varga T."/>
            <person name="Krizsan K."/>
            <person name="Foldi C."/>
            <person name="Dima B."/>
            <person name="Sanchez-Garcia M."/>
            <person name="Sanchez-Ramirez S."/>
            <person name="Szollosi G.J."/>
            <person name="Szarkandi J.G."/>
            <person name="Papp V."/>
            <person name="Albert L."/>
            <person name="Andreopoulos W."/>
            <person name="Angelini C."/>
            <person name="Antonin V."/>
            <person name="Barry K.W."/>
            <person name="Bougher N.L."/>
            <person name="Buchanan P."/>
            <person name="Buyck B."/>
            <person name="Bense V."/>
            <person name="Catcheside P."/>
            <person name="Chovatia M."/>
            <person name="Cooper J."/>
            <person name="Damon W."/>
            <person name="Desjardin D."/>
            <person name="Finy P."/>
            <person name="Geml J."/>
            <person name="Haridas S."/>
            <person name="Hughes K."/>
            <person name="Justo A."/>
            <person name="Karasinski D."/>
            <person name="Kautmanova I."/>
            <person name="Kiss B."/>
            <person name="Kocsube S."/>
            <person name="Kotiranta H."/>
            <person name="LaButti K.M."/>
            <person name="Lechner B.E."/>
            <person name="Liimatainen K."/>
            <person name="Lipzen A."/>
            <person name="Lukacs Z."/>
            <person name="Mihaltcheva S."/>
            <person name="Morgado L.N."/>
            <person name="Niskanen T."/>
            <person name="Noordeloos M.E."/>
            <person name="Ohm R.A."/>
            <person name="Ortiz-Santana B."/>
            <person name="Ovrebo C."/>
            <person name="Racz N."/>
            <person name="Riley R."/>
            <person name="Savchenko A."/>
            <person name="Shiryaev A."/>
            <person name="Soop K."/>
            <person name="Spirin V."/>
            <person name="Szebenyi C."/>
            <person name="Tomsovsky M."/>
            <person name="Tulloss R.E."/>
            <person name="Uehling J."/>
            <person name="Grigoriev I.V."/>
            <person name="Vagvolgyi C."/>
            <person name="Papp T."/>
            <person name="Martin F.M."/>
            <person name="Miettinen O."/>
            <person name="Hibbett D.S."/>
            <person name="Nagy L.G."/>
        </authorList>
    </citation>
    <scope>NUCLEOTIDE SEQUENCE [LARGE SCALE GENOMIC DNA]</scope>
    <source>
        <strain evidence="2 3">CBS 121175</strain>
    </source>
</reference>
<feature type="compositionally biased region" description="Basic and acidic residues" evidence="1">
    <location>
        <begin position="15"/>
        <end position="30"/>
    </location>
</feature>
<protein>
    <submittedName>
        <fullName evidence="2">Uncharacterized protein</fullName>
    </submittedName>
</protein>
<sequence>MHKFKVLQKTLSRTWKSDQEGNRSKQEKTGAEPCAPSGPLAGASNFIMQDSQINVIGGNMISKFLRPCDVWPIPQSAFGMPLEYAYQERETFTLRRYVYGKRQSLPVTLPKYMWSQTRQGAESLLSRIRSLRRLTRKEI</sequence>
<proteinExistence type="predicted"/>
<dbReference type="Proteomes" id="UP000307440">
    <property type="component" value="Unassembled WGS sequence"/>
</dbReference>
<name>A0A5C3KY99_COPMA</name>
<keyword evidence="3" id="KW-1185">Reference proteome</keyword>
<gene>
    <name evidence="2" type="ORF">FA15DRAFT_357415</name>
</gene>